<dbReference type="GO" id="GO:0003682">
    <property type="term" value="F:chromatin binding"/>
    <property type="evidence" value="ECO:0007669"/>
    <property type="project" value="TreeGrafter"/>
</dbReference>
<dbReference type="HOGENOM" id="CLU_1113076_0_0_1"/>
<organism evidence="3 4">
    <name type="scientific">Emiliania huxleyi (strain CCMP1516)</name>
    <dbReference type="NCBI Taxonomy" id="280463"/>
    <lineage>
        <taxon>Eukaryota</taxon>
        <taxon>Haptista</taxon>
        <taxon>Haptophyta</taxon>
        <taxon>Prymnesiophyceae</taxon>
        <taxon>Isochrysidales</taxon>
        <taxon>Noelaerhabdaceae</taxon>
        <taxon>Emiliania</taxon>
    </lineage>
</organism>
<feature type="domain" description="SCD" evidence="2">
    <location>
        <begin position="68"/>
        <end position="167"/>
    </location>
</feature>
<dbReference type="eggNOG" id="KOG2011">
    <property type="taxonomic scope" value="Eukaryota"/>
</dbReference>
<evidence type="ECO:0000313" key="4">
    <source>
        <dbReference type="Proteomes" id="UP000013827"/>
    </source>
</evidence>
<feature type="region of interest" description="Disordered" evidence="1">
    <location>
        <begin position="199"/>
        <end position="250"/>
    </location>
</feature>
<dbReference type="InterPro" id="IPR039662">
    <property type="entry name" value="Cohesin_Scc3/SA"/>
</dbReference>
<reference evidence="3" key="2">
    <citation type="submission" date="2024-10" db="UniProtKB">
        <authorList>
            <consortium name="EnsemblProtists"/>
        </authorList>
    </citation>
    <scope>IDENTIFICATION</scope>
</reference>
<dbReference type="PaxDb" id="2903-EOD33615"/>
<dbReference type="GO" id="GO:0000785">
    <property type="term" value="C:chromatin"/>
    <property type="evidence" value="ECO:0007669"/>
    <property type="project" value="TreeGrafter"/>
</dbReference>
<protein>
    <recommendedName>
        <fullName evidence="2">SCD domain-containing protein</fullName>
    </recommendedName>
</protein>
<dbReference type="InterPro" id="IPR016024">
    <property type="entry name" value="ARM-type_fold"/>
</dbReference>
<dbReference type="PANTHER" id="PTHR11199">
    <property type="entry name" value="STROMAL ANTIGEN"/>
    <property type="match status" value="1"/>
</dbReference>
<dbReference type="Proteomes" id="UP000013827">
    <property type="component" value="Unassembled WGS sequence"/>
</dbReference>
<reference evidence="4" key="1">
    <citation type="journal article" date="2013" name="Nature">
        <title>Pan genome of the phytoplankton Emiliania underpins its global distribution.</title>
        <authorList>
            <person name="Read B.A."/>
            <person name="Kegel J."/>
            <person name="Klute M.J."/>
            <person name="Kuo A."/>
            <person name="Lefebvre S.C."/>
            <person name="Maumus F."/>
            <person name="Mayer C."/>
            <person name="Miller J."/>
            <person name="Monier A."/>
            <person name="Salamov A."/>
            <person name="Young J."/>
            <person name="Aguilar M."/>
            <person name="Claverie J.M."/>
            <person name="Frickenhaus S."/>
            <person name="Gonzalez K."/>
            <person name="Herman E.K."/>
            <person name="Lin Y.C."/>
            <person name="Napier J."/>
            <person name="Ogata H."/>
            <person name="Sarno A.F."/>
            <person name="Shmutz J."/>
            <person name="Schroeder D."/>
            <person name="de Vargas C."/>
            <person name="Verret F."/>
            <person name="von Dassow P."/>
            <person name="Valentin K."/>
            <person name="Van de Peer Y."/>
            <person name="Wheeler G."/>
            <person name="Dacks J.B."/>
            <person name="Delwiche C.F."/>
            <person name="Dyhrman S.T."/>
            <person name="Glockner G."/>
            <person name="John U."/>
            <person name="Richards T."/>
            <person name="Worden A.Z."/>
            <person name="Zhang X."/>
            <person name="Grigoriev I.V."/>
            <person name="Allen A.E."/>
            <person name="Bidle K."/>
            <person name="Borodovsky M."/>
            <person name="Bowler C."/>
            <person name="Brownlee C."/>
            <person name="Cock J.M."/>
            <person name="Elias M."/>
            <person name="Gladyshev V.N."/>
            <person name="Groth M."/>
            <person name="Guda C."/>
            <person name="Hadaegh A."/>
            <person name="Iglesias-Rodriguez M.D."/>
            <person name="Jenkins J."/>
            <person name="Jones B.M."/>
            <person name="Lawson T."/>
            <person name="Leese F."/>
            <person name="Lindquist E."/>
            <person name="Lobanov A."/>
            <person name="Lomsadze A."/>
            <person name="Malik S.B."/>
            <person name="Marsh M.E."/>
            <person name="Mackinder L."/>
            <person name="Mock T."/>
            <person name="Mueller-Roeber B."/>
            <person name="Pagarete A."/>
            <person name="Parker M."/>
            <person name="Probert I."/>
            <person name="Quesneville H."/>
            <person name="Raines C."/>
            <person name="Rensing S.A."/>
            <person name="Riano-Pachon D.M."/>
            <person name="Richier S."/>
            <person name="Rokitta S."/>
            <person name="Shiraiwa Y."/>
            <person name="Soanes D.M."/>
            <person name="van der Giezen M."/>
            <person name="Wahlund T.M."/>
            <person name="Williams B."/>
            <person name="Wilson W."/>
            <person name="Wolfe G."/>
            <person name="Wurch L.L."/>
        </authorList>
    </citation>
    <scope>NUCLEOTIDE SEQUENCE</scope>
</reference>
<dbReference type="SUPFAM" id="SSF48371">
    <property type="entry name" value="ARM repeat"/>
    <property type="match status" value="1"/>
</dbReference>
<dbReference type="InterPro" id="IPR020839">
    <property type="entry name" value="SCD"/>
</dbReference>
<evidence type="ECO:0000313" key="3">
    <source>
        <dbReference type="EnsemblProtists" id="EOD33615"/>
    </source>
</evidence>
<dbReference type="PROSITE" id="PS51425">
    <property type="entry name" value="SCD"/>
    <property type="match status" value="1"/>
</dbReference>
<proteinExistence type="predicted"/>
<sequence length="250" mass="27051">MALMVRMTELAVELATQATAKQRQASKPGKKGGAGMAAILKEEVQRLQENETALEEMVTAAFPGMFTGLFVDRDSAEEVRTSCLSALGRVMQLHPSMFLADTYLKYLGWSLSDMAAAVRAASLSQLSAVYTAHGAAEEICRVDGKPVSGAKRLLNFTRRFESRFIEMTRDVDAKAQAVSEAGRVMRNNEPSQLEALVPLEEEREAAQANEPPPLDEANKAGKQAGVDTDRVKHLADTLGPDPAGEGAEER</sequence>
<evidence type="ECO:0000256" key="1">
    <source>
        <dbReference type="SAM" id="MobiDB-lite"/>
    </source>
</evidence>
<dbReference type="EnsemblProtists" id="EOD33615">
    <property type="protein sequence ID" value="EOD33615"/>
    <property type="gene ID" value="EMIHUDRAFT_253090"/>
</dbReference>
<dbReference type="GO" id="GO:0005634">
    <property type="term" value="C:nucleus"/>
    <property type="evidence" value="ECO:0007669"/>
    <property type="project" value="TreeGrafter"/>
</dbReference>
<accession>A0A0D3KCY0</accession>
<dbReference type="PANTHER" id="PTHR11199:SF0">
    <property type="entry name" value="LD34181P-RELATED"/>
    <property type="match status" value="1"/>
</dbReference>
<dbReference type="RefSeq" id="XP_005786044.1">
    <property type="nucleotide sequence ID" value="XM_005785987.1"/>
</dbReference>
<dbReference type="AlphaFoldDB" id="A0A0D3KCY0"/>
<evidence type="ECO:0000259" key="2">
    <source>
        <dbReference type="PROSITE" id="PS51425"/>
    </source>
</evidence>
<dbReference type="GeneID" id="17278886"/>
<dbReference type="KEGG" id="ehx:EMIHUDRAFT_253090"/>
<dbReference type="GO" id="GO:0008278">
    <property type="term" value="C:cohesin complex"/>
    <property type="evidence" value="ECO:0007669"/>
    <property type="project" value="TreeGrafter"/>
</dbReference>
<dbReference type="GO" id="GO:0007062">
    <property type="term" value="P:sister chromatid cohesion"/>
    <property type="evidence" value="ECO:0007669"/>
    <property type="project" value="TreeGrafter"/>
</dbReference>
<keyword evidence="4" id="KW-1185">Reference proteome</keyword>
<name>A0A0D3KCY0_EMIH1</name>
<dbReference type="Pfam" id="PF21581">
    <property type="entry name" value="SCD"/>
    <property type="match status" value="1"/>
</dbReference>